<feature type="domain" description="DUF4166" evidence="1">
    <location>
        <begin position="20"/>
        <end position="177"/>
    </location>
</feature>
<dbReference type="OrthoDB" id="528778at2"/>
<dbReference type="KEGG" id="mbd:MEBOL_001785"/>
<sequence length="184" mass="20707">MRAPETSLYARLLGADWERLPELVRRMHVEGRARGHFTIRRGPGLLAALVGWLCRFPPAGEDIPTRLVVQREGEGQRWERAFGPHALATRQHVWPGQRLVEWLGPVACVFHLRPEGPGLRYEQVGAWLRLGPWNLPLPRLLSPRIEAWVTAESPEGMRVQVRIGAALVGALLSYEGRISPEEAP</sequence>
<dbReference type="AlphaFoldDB" id="A0A250I8Z6"/>
<gene>
    <name evidence="2" type="ORF">MEBOL_001785</name>
</gene>
<organism evidence="2 3">
    <name type="scientific">Melittangium boletus DSM 14713</name>
    <dbReference type="NCBI Taxonomy" id="1294270"/>
    <lineage>
        <taxon>Bacteria</taxon>
        <taxon>Pseudomonadati</taxon>
        <taxon>Myxococcota</taxon>
        <taxon>Myxococcia</taxon>
        <taxon>Myxococcales</taxon>
        <taxon>Cystobacterineae</taxon>
        <taxon>Archangiaceae</taxon>
        <taxon>Melittangium</taxon>
    </lineage>
</organism>
<evidence type="ECO:0000313" key="2">
    <source>
        <dbReference type="EMBL" id="ATB28339.1"/>
    </source>
</evidence>
<keyword evidence="3" id="KW-1185">Reference proteome</keyword>
<name>A0A250I8Z6_9BACT</name>
<dbReference type="Proteomes" id="UP000217289">
    <property type="component" value="Chromosome"/>
</dbReference>
<protein>
    <recommendedName>
        <fullName evidence="1">DUF4166 domain-containing protein</fullName>
    </recommendedName>
</protein>
<dbReference type="Pfam" id="PF13761">
    <property type="entry name" value="DUF4166"/>
    <property type="match status" value="1"/>
</dbReference>
<evidence type="ECO:0000313" key="3">
    <source>
        <dbReference type="Proteomes" id="UP000217289"/>
    </source>
</evidence>
<dbReference type="EMBL" id="CP022163">
    <property type="protein sequence ID" value="ATB28339.1"/>
    <property type="molecule type" value="Genomic_DNA"/>
</dbReference>
<dbReference type="RefSeq" id="WP_095977035.1">
    <property type="nucleotide sequence ID" value="NZ_CP022163.1"/>
</dbReference>
<proteinExistence type="predicted"/>
<reference evidence="2 3" key="1">
    <citation type="submission" date="2017-06" db="EMBL/GenBank/DDBJ databases">
        <authorList>
            <person name="Kim H.J."/>
            <person name="Triplett B.A."/>
        </authorList>
    </citation>
    <scope>NUCLEOTIDE SEQUENCE [LARGE SCALE GENOMIC DNA]</scope>
    <source>
        <strain evidence="2 3">DSM 14713</strain>
    </source>
</reference>
<accession>A0A250I8Z6</accession>
<dbReference type="InterPro" id="IPR025311">
    <property type="entry name" value="DUF4166"/>
</dbReference>
<evidence type="ECO:0000259" key="1">
    <source>
        <dbReference type="Pfam" id="PF13761"/>
    </source>
</evidence>